<evidence type="ECO:0000313" key="3">
    <source>
        <dbReference type="Proteomes" id="UP000176204"/>
    </source>
</evidence>
<dbReference type="AlphaFoldDB" id="A0A1H6KL43"/>
<organism evidence="2 3">
    <name type="scientific">Akkermansia glycaniphila</name>
    <dbReference type="NCBI Taxonomy" id="1679444"/>
    <lineage>
        <taxon>Bacteria</taxon>
        <taxon>Pseudomonadati</taxon>
        <taxon>Verrucomicrobiota</taxon>
        <taxon>Verrucomicrobiia</taxon>
        <taxon>Verrucomicrobiales</taxon>
        <taxon>Akkermansiaceae</taxon>
        <taxon>Akkermansia</taxon>
    </lineage>
</organism>
<accession>A0A1H6KL43</accession>
<evidence type="ECO:0000256" key="1">
    <source>
        <dbReference type="SAM" id="MobiDB-lite"/>
    </source>
</evidence>
<reference evidence="3" key="1">
    <citation type="submission" date="2016-09" db="EMBL/GenBank/DDBJ databases">
        <authorList>
            <person name="Koehorst J."/>
        </authorList>
    </citation>
    <scope>NUCLEOTIDE SEQUENCE [LARGE SCALE GENOMIC DNA]</scope>
</reference>
<feature type="region of interest" description="Disordered" evidence="1">
    <location>
        <begin position="36"/>
        <end position="87"/>
    </location>
</feature>
<dbReference type="STRING" id="1679444.PYTT_0236"/>
<protein>
    <submittedName>
        <fullName evidence="2">Uncharacterized protein</fullName>
    </submittedName>
</protein>
<name>A0A1H6KL43_9BACT</name>
<dbReference type="RefSeq" id="WP_067772517.1">
    <property type="nucleotide sequence ID" value="NZ_LIGX01000002.1"/>
</dbReference>
<evidence type="ECO:0000313" key="2">
    <source>
        <dbReference type="EMBL" id="SEH72272.1"/>
    </source>
</evidence>
<dbReference type="EMBL" id="LT629973">
    <property type="protein sequence ID" value="SEH72272.1"/>
    <property type="molecule type" value="Genomic_DNA"/>
</dbReference>
<gene>
    <name evidence="2" type="ORF">PYTT_0236</name>
</gene>
<feature type="compositionally biased region" description="Low complexity" evidence="1">
    <location>
        <begin position="55"/>
        <end position="79"/>
    </location>
</feature>
<keyword evidence="3" id="KW-1185">Reference proteome</keyword>
<dbReference type="KEGG" id="agl:PYTT_0236"/>
<dbReference type="Proteomes" id="UP000176204">
    <property type="component" value="Chromosome I"/>
</dbReference>
<proteinExistence type="predicted"/>
<sequence>MRTCLGMFLLALVVLFAGGTIVYQTYTNSGIKFEQKERHSEFTNPKGKPKNNARPAATPSAPAAAPAPEAPIAPAVEEPPIAEPVPE</sequence>